<keyword evidence="2" id="KW-1185">Reference proteome</keyword>
<gene>
    <name evidence="1" type="ORF">VA603_18140</name>
</gene>
<evidence type="ECO:0000313" key="1">
    <source>
        <dbReference type="EMBL" id="MEA5669458.1"/>
    </source>
</evidence>
<reference evidence="1 2" key="1">
    <citation type="submission" date="2023-12" db="EMBL/GenBank/DDBJ databases">
        <title>Stenotrophomonas guangdongensis sp. nov., isolated from wilted pepper plants (Capsicum annuum).</title>
        <authorList>
            <person name="Qiu M."/>
            <person name="Li Y."/>
            <person name="Liu Q."/>
            <person name="Zhang X."/>
            <person name="Huang Y."/>
            <person name="Guo R."/>
            <person name="Hu M."/>
            <person name="Zhou J."/>
            <person name="Zhou X."/>
        </authorList>
    </citation>
    <scope>NUCLEOTIDE SEQUENCE [LARGE SCALE GENOMIC DNA]</scope>
    <source>
        <strain evidence="1 2">MH1</strain>
    </source>
</reference>
<accession>A0ABU5V9K5</accession>
<evidence type="ECO:0000313" key="2">
    <source>
        <dbReference type="Proteomes" id="UP001301653"/>
    </source>
</evidence>
<name>A0ABU5V9K5_9GAMM</name>
<dbReference type="SUPFAM" id="SSF47598">
    <property type="entry name" value="Ribbon-helix-helix"/>
    <property type="match status" value="1"/>
</dbReference>
<sequence>MAEVTLRDIDPLLFERIRRLAVARGWTHEQTCLILLEQGLFSSEHEVRSGFENREVDVLTEAIKALHELPAGAGL</sequence>
<protein>
    <submittedName>
        <fullName evidence="1">Uncharacterized protein</fullName>
    </submittedName>
</protein>
<proteinExistence type="predicted"/>
<comment type="caution">
    <text evidence="1">The sequence shown here is derived from an EMBL/GenBank/DDBJ whole genome shotgun (WGS) entry which is preliminary data.</text>
</comment>
<dbReference type="EMBL" id="JAYFUH010000253">
    <property type="protein sequence ID" value="MEA5669458.1"/>
    <property type="molecule type" value="Genomic_DNA"/>
</dbReference>
<organism evidence="1 2">
    <name type="scientific">Stenotrophomonas capsici</name>
    <dbReference type="NCBI Taxonomy" id="3110230"/>
    <lineage>
        <taxon>Bacteria</taxon>
        <taxon>Pseudomonadati</taxon>
        <taxon>Pseudomonadota</taxon>
        <taxon>Gammaproteobacteria</taxon>
        <taxon>Lysobacterales</taxon>
        <taxon>Lysobacteraceae</taxon>
        <taxon>Stenotrophomonas</taxon>
    </lineage>
</organism>
<dbReference type="InterPro" id="IPR010985">
    <property type="entry name" value="Ribbon_hlx_hlx"/>
</dbReference>
<dbReference type="RefSeq" id="WP_323439665.1">
    <property type="nucleotide sequence ID" value="NZ_JAYFUH010000253.1"/>
</dbReference>
<dbReference type="Proteomes" id="UP001301653">
    <property type="component" value="Unassembled WGS sequence"/>
</dbReference>